<dbReference type="RefSeq" id="WP_135618510.1">
    <property type="nucleotide sequence ID" value="NZ_RQGG01000015.1"/>
</dbReference>
<reference evidence="1" key="1">
    <citation type="journal article" date="2019" name="PLoS Negl. Trop. Dis.">
        <title>Revisiting the worldwide diversity of Leptospira species in the environment.</title>
        <authorList>
            <person name="Vincent A.T."/>
            <person name="Schiettekatte O."/>
            <person name="Bourhy P."/>
            <person name="Veyrier F.J."/>
            <person name="Picardeau M."/>
        </authorList>
    </citation>
    <scope>NUCLEOTIDE SEQUENCE [LARGE SCALE GENOMIC DNA]</scope>
    <source>
        <strain evidence="1">201702454</strain>
    </source>
</reference>
<accession>A0A4R9JSW8</accession>
<evidence type="ECO:0000313" key="1">
    <source>
        <dbReference type="EMBL" id="TGL54505.1"/>
    </source>
</evidence>
<gene>
    <name evidence="1" type="ORF">EHQ59_06485</name>
</gene>
<dbReference type="Proteomes" id="UP000297609">
    <property type="component" value="Unassembled WGS sequence"/>
</dbReference>
<comment type="caution">
    <text evidence="1">The sequence shown here is derived from an EMBL/GenBank/DDBJ whole genome shotgun (WGS) entry which is preliminary data.</text>
</comment>
<keyword evidence="2" id="KW-1185">Reference proteome</keyword>
<organism evidence="1 2">
    <name type="scientific">Leptospira kemamanensis</name>
    <dbReference type="NCBI Taxonomy" id="2484942"/>
    <lineage>
        <taxon>Bacteria</taxon>
        <taxon>Pseudomonadati</taxon>
        <taxon>Spirochaetota</taxon>
        <taxon>Spirochaetia</taxon>
        <taxon>Leptospirales</taxon>
        <taxon>Leptospiraceae</taxon>
        <taxon>Leptospira</taxon>
    </lineage>
</organism>
<dbReference type="EMBL" id="RQGG01000015">
    <property type="protein sequence ID" value="TGL54505.1"/>
    <property type="molecule type" value="Genomic_DNA"/>
</dbReference>
<proteinExistence type="predicted"/>
<sequence>MSEKENFTEDEINGMTPEDLADRAAQIRQDQISIFDNFADAGVALGGLLMSGGAIAFSFATGNFPNTNPNAPQNPI</sequence>
<dbReference type="AlphaFoldDB" id="A0A4R9JSW8"/>
<evidence type="ECO:0000313" key="2">
    <source>
        <dbReference type="Proteomes" id="UP000297609"/>
    </source>
</evidence>
<protein>
    <submittedName>
        <fullName evidence="1">Uncharacterized protein</fullName>
    </submittedName>
</protein>
<name>A0A4R9JSW8_9LEPT</name>